<name>A0A5C4XVR1_9DEIO</name>
<keyword evidence="1" id="KW-1133">Transmembrane helix</keyword>
<evidence type="ECO:0000313" key="5">
    <source>
        <dbReference type="Proteomes" id="UP000629870"/>
    </source>
</evidence>
<reference evidence="3 4" key="1">
    <citation type="submission" date="2019-06" db="EMBL/GenBank/DDBJ databases">
        <title>Genome sequence of Deinococcus radiopugnans ATCC 19172.</title>
        <authorList>
            <person name="Maclea K.S."/>
            <person name="Maynard C.R."/>
        </authorList>
    </citation>
    <scope>NUCLEOTIDE SEQUENCE [LARGE SCALE GENOMIC DNA]</scope>
    <source>
        <strain evidence="3 4">ATCC 19172</strain>
    </source>
</reference>
<keyword evidence="1" id="KW-0472">Membrane</keyword>
<dbReference type="Pfam" id="PF06168">
    <property type="entry name" value="DUF981"/>
    <property type="match status" value="1"/>
</dbReference>
<dbReference type="AlphaFoldDB" id="A0A5C4XVR1"/>
<keyword evidence="1" id="KW-0812">Transmembrane</keyword>
<evidence type="ECO:0000313" key="2">
    <source>
        <dbReference type="EMBL" id="MBB6018537.1"/>
    </source>
</evidence>
<proteinExistence type="predicted"/>
<gene>
    <name evidence="3" type="ORF">FHR04_18495</name>
    <name evidence="2" type="ORF">HNQ04_003818</name>
</gene>
<organism evidence="3 4">
    <name type="scientific">Deinococcus radiopugnans ATCC 19172</name>
    <dbReference type="NCBI Taxonomy" id="585398"/>
    <lineage>
        <taxon>Bacteria</taxon>
        <taxon>Thermotogati</taxon>
        <taxon>Deinococcota</taxon>
        <taxon>Deinococci</taxon>
        <taxon>Deinococcales</taxon>
        <taxon>Deinococcaceae</taxon>
        <taxon>Deinococcus</taxon>
    </lineage>
</organism>
<dbReference type="EMBL" id="VDMO01000031">
    <property type="protein sequence ID" value="TNM67313.1"/>
    <property type="molecule type" value="Genomic_DNA"/>
</dbReference>
<feature type="transmembrane region" description="Helical" evidence="1">
    <location>
        <begin position="52"/>
        <end position="71"/>
    </location>
</feature>
<evidence type="ECO:0000313" key="4">
    <source>
        <dbReference type="Proteomes" id="UP000313988"/>
    </source>
</evidence>
<dbReference type="RefSeq" id="WP_139404688.1">
    <property type="nucleotide sequence ID" value="NZ_JACHEW010000033.1"/>
</dbReference>
<reference evidence="2 5" key="2">
    <citation type="submission" date="2020-08" db="EMBL/GenBank/DDBJ databases">
        <title>Genomic Encyclopedia of Type Strains, Phase IV (KMG-IV): sequencing the most valuable type-strain genomes for metagenomic binning, comparative biology and taxonomic classification.</title>
        <authorList>
            <person name="Goeker M."/>
        </authorList>
    </citation>
    <scope>NUCLEOTIDE SEQUENCE [LARGE SCALE GENOMIC DNA]</scope>
    <source>
        <strain evidence="2 5">DSM 12027</strain>
    </source>
</reference>
<dbReference type="Proteomes" id="UP000313988">
    <property type="component" value="Unassembled WGS sequence"/>
</dbReference>
<accession>A0A5C4XVR1</accession>
<evidence type="ECO:0000256" key="1">
    <source>
        <dbReference type="SAM" id="Phobius"/>
    </source>
</evidence>
<dbReference type="EMBL" id="JACHEW010000033">
    <property type="protein sequence ID" value="MBB6018537.1"/>
    <property type="molecule type" value="Genomic_DNA"/>
</dbReference>
<protein>
    <submittedName>
        <fullName evidence="3">DUF981 family protein</fullName>
    </submittedName>
    <submittedName>
        <fullName evidence="2">Membrane protein</fullName>
    </submittedName>
</protein>
<feature type="transmembrane region" description="Helical" evidence="1">
    <location>
        <begin position="83"/>
        <end position="105"/>
    </location>
</feature>
<sequence length="242" mass="25622">MSTAAGGLVIDWTQMTTYNTIMALATGAALLSLAALGRTVARKEPFHAEGWALNLGVLGFILTLTGAHMTLTWPFAKYFPFDNIIFGEPSLAFGVILLAAAFYAWKRAAALRDPATVGRELAAAAQPLSIFVTGLGLSMIAIACAGIAFQLFAAPPEEPISGRFAQYPWLEAIFISGLYATVGLTALLYPFFVRQASAGESGGAVQKVTGVLLVLDGLAFLLFGALNYYTHIGLIINTMPKP</sequence>
<feature type="transmembrane region" description="Helical" evidence="1">
    <location>
        <begin position="128"/>
        <end position="152"/>
    </location>
</feature>
<dbReference type="OrthoDB" id="1420765at2"/>
<feature type="transmembrane region" description="Helical" evidence="1">
    <location>
        <begin position="172"/>
        <end position="192"/>
    </location>
</feature>
<evidence type="ECO:0000313" key="3">
    <source>
        <dbReference type="EMBL" id="TNM67313.1"/>
    </source>
</evidence>
<comment type="caution">
    <text evidence="3">The sequence shown here is derived from an EMBL/GenBank/DDBJ whole genome shotgun (WGS) entry which is preliminary data.</text>
</comment>
<dbReference type="Proteomes" id="UP000629870">
    <property type="component" value="Unassembled WGS sequence"/>
</dbReference>
<dbReference type="InterPro" id="IPR009324">
    <property type="entry name" value="DUF981"/>
</dbReference>
<feature type="transmembrane region" description="Helical" evidence="1">
    <location>
        <begin position="20"/>
        <end position="40"/>
    </location>
</feature>
<feature type="transmembrane region" description="Helical" evidence="1">
    <location>
        <begin position="213"/>
        <end position="236"/>
    </location>
</feature>
<keyword evidence="5" id="KW-1185">Reference proteome</keyword>